<name>A0A812RYC1_SYMPI</name>
<evidence type="ECO:0000256" key="1">
    <source>
        <dbReference type="SAM" id="MobiDB-lite"/>
    </source>
</evidence>
<dbReference type="PROSITE" id="PS00972">
    <property type="entry name" value="USP_1"/>
    <property type="match status" value="1"/>
</dbReference>
<dbReference type="InterPro" id="IPR018200">
    <property type="entry name" value="USP_CS"/>
</dbReference>
<reference evidence="3" key="1">
    <citation type="submission" date="2021-02" db="EMBL/GenBank/DDBJ databases">
        <authorList>
            <person name="Dougan E. K."/>
            <person name="Rhodes N."/>
            <person name="Thang M."/>
            <person name="Chan C."/>
        </authorList>
    </citation>
    <scope>NUCLEOTIDE SEQUENCE</scope>
</reference>
<evidence type="ECO:0000259" key="2">
    <source>
        <dbReference type="PROSITE" id="PS50235"/>
    </source>
</evidence>
<dbReference type="InterPro" id="IPR038765">
    <property type="entry name" value="Papain-like_cys_pep_sf"/>
</dbReference>
<dbReference type="GO" id="GO:0004843">
    <property type="term" value="F:cysteine-type deubiquitinase activity"/>
    <property type="evidence" value="ECO:0007669"/>
    <property type="project" value="InterPro"/>
</dbReference>
<dbReference type="OrthoDB" id="447339at2759"/>
<organism evidence="3 4">
    <name type="scientific">Symbiodinium pilosum</name>
    <name type="common">Dinoflagellate</name>
    <dbReference type="NCBI Taxonomy" id="2952"/>
    <lineage>
        <taxon>Eukaryota</taxon>
        <taxon>Sar</taxon>
        <taxon>Alveolata</taxon>
        <taxon>Dinophyceae</taxon>
        <taxon>Suessiales</taxon>
        <taxon>Symbiodiniaceae</taxon>
        <taxon>Symbiodinium</taxon>
    </lineage>
</organism>
<dbReference type="SUPFAM" id="SSF54001">
    <property type="entry name" value="Cysteine proteinases"/>
    <property type="match status" value="1"/>
</dbReference>
<dbReference type="Proteomes" id="UP000649617">
    <property type="component" value="Unassembled WGS sequence"/>
</dbReference>
<evidence type="ECO:0000313" key="3">
    <source>
        <dbReference type="EMBL" id="CAE7458212.1"/>
    </source>
</evidence>
<comment type="caution">
    <text evidence="3">The sequence shown here is derived from an EMBL/GenBank/DDBJ whole genome shotgun (WGS) entry which is preliminary data.</text>
</comment>
<sequence length="333" mass="35839">MSAGLFDNTDGGAPPAATEQVAGRRTKLFPWDSVATQLFEPHGESALDAMSLKQIWEAAMKGNKKAAYHSHLCADKTTDAWHVGAGISLTAASLLAAIKHFRNPDIKKIIVPELYAKVENELQALEPKLQLLNLGKGSQSQKDIGSFRAAKRLKATGAGSEGALATEADVMEATKFFYNWLAQPKSAFRSMLFLLADFVAAMTARLQRAPEPATASTAGNLQLVLLDACQSTMKFVEFETKGREYSFQSPPVMSTPATGFRNLGASCFVNAGLQLVFAVPGFVEAVANGHSETEKAVKAAAELLIHHPRSSSVPTSVTDIFYRGVQEDMAEFV</sequence>
<dbReference type="InterPro" id="IPR028889">
    <property type="entry name" value="USP"/>
</dbReference>
<proteinExistence type="predicted"/>
<dbReference type="AlphaFoldDB" id="A0A812RYC1"/>
<keyword evidence="4" id="KW-1185">Reference proteome</keyword>
<evidence type="ECO:0000313" key="4">
    <source>
        <dbReference type="Proteomes" id="UP000649617"/>
    </source>
</evidence>
<dbReference type="PROSITE" id="PS50235">
    <property type="entry name" value="USP_3"/>
    <property type="match status" value="1"/>
</dbReference>
<dbReference type="EMBL" id="CAJNIZ010022126">
    <property type="protein sequence ID" value="CAE7458212.1"/>
    <property type="molecule type" value="Genomic_DNA"/>
</dbReference>
<dbReference type="Gene3D" id="3.90.70.10">
    <property type="entry name" value="Cysteine proteinases"/>
    <property type="match status" value="1"/>
</dbReference>
<feature type="non-terminal residue" evidence="3">
    <location>
        <position position="333"/>
    </location>
</feature>
<feature type="domain" description="USP" evidence="2">
    <location>
        <begin position="258"/>
        <end position="333"/>
    </location>
</feature>
<gene>
    <name evidence="3" type="ORF">SPIL2461_LOCUS11302</name>
</gene>
<protein>
    <recommendedName>
        <fullName evidence="2">USP domain-containing protein</fullName>
    </recommendedName>
</protein>
<feature type="region of interest" description="Disordered" evidence="1">
    <location>
        <begin position="1"/>
        <end position="22"/>
    </location>
</feature>
<accession>A0A812RYC1</accession>